<comment type="similarity">
    <text evidence="1">Belongs to the MT-A70-like family.</text>
</comment>
<accession>A0A061B1P1</accession>
<reference evidence="3" key="1">
    <citation type="journal article" date="2014" name="Genome Announc.">
        <title>Draft genome sequence of Rhodosporidium toruloides CECT1137, an oleaginous yeast of biotechnological interest.</title>
        <authorList>
            <person name="Morin N."/>
            <person name="Calcas X."/>
            <person name="Devillers H."/>
            <person name="Durrens P."/>
            <person name="Sherman D.J."/>
            <person name="Nicaud J.-M."/>
            <person name="Neuveglise C."/>
        </authorList>
    </citation>
    <scope>NUCLEOTIDE SEQUENCE</scope>
    <source>
        <strain evidence="3">CECT1137</strain>
    </source>
</reference>
<name>A0A061B1P1_RHOTO</name>
<feature type="compositionally biased region" description="Basic and acidic residues" evidence="2">
    <location>
        <begin position="95"/>
        <end position="115"/>
    </location>
</feature>
<evidence type="ECO:0000256" key="2">
    <source>
        <dbReference type="SAM" id="MobiDB-lite"/>
    </source>
</evidence>
<gene>
    <name evidence="3" type="ORF">RHTO0S_08e01200g</name>
</gene>
<evidence type="ECO:0000313" key="3">
    <source>
        <dbReference type="EMBL" id="CDR43387.1"/>
    </source>
</evidence>
<dbReference type="EMBL" id="LK052943">
    <property type="protein sequence ID" value="CDR43387.1"/>
    <property type="molecule type" value="Genomic_DNA"/>
</dbReference>
<dbReference type="GO" id="GO:0005634">
    <property type="term" value="C:nucleus"/>
    <property type="evidence" value="ECO:0007669"/>
    <property type="project" value="TreeGrafter"/>
</dbReference>
<evidence type="ECO:0000256" key="1">
    <source>
        <dbReference type="PROSITE-ProRule" id="PRU00489"/>
    </source>
</evidence>
<dbReference type="PROSITE" id="PS51143">
    <property type="entry name" value="MT_A70"/>
    <property type="match status" value="1"/>
</dbReference>
<sequence>MWPASMPGSILHTAEVPAFDPRTGQLSLASHDLISAPLSLADVFPPEYTLLFDPSPSRPYGTSTSAADADQPAGQSRRKRRRLARPDETASPLDWIRHREKEATRSSTDKESDEHHAAIEAELGTAVEAVRAGWMGKGEDAWMGESKGRYEWREKEDEDVKEELDLVGLGERFAPALDEPPEPLLLSESRSTVSAAALFHRIVRNDGSSCISLDIEVDASEATPTSKATVILPPSSGFLLSQLATWPASAPSIASLGGEKGGWDVLIVDPPWPNASATRSSSYDTFDPYDLWKLDLPTMLGDSPTLVAFWLTNRVKFRRLLKDKLFPAWRIQQSAEWYWIKIASETGEPVWPLDAKHRRCYEGVLLGYYVPLGTKVDLPTLPQNKVFLSTPIGHSRKPFILDLLRPYLLPRDRPPNVLELFARMTLQGSFRRSATDEDGEGDQQKPGIFLAVGNEAIKFNIVDGSAAAGSVRGWLRRQEDTERVCAAEEAV</sequence>
<dbReference type="PANTHER" id="PTHR12829">
    <property type="entry name" value="N6-ADENOSINE-METHYLTRANSFERASE"/>
    <property type="match status" value="1"/>
</dbReference>
<dbReference type="GO" id="GO:0008168">
    <property type="term" value="F:methyltransferase activity"/>
    <property type="evidence" value="ECO:0007669"/>
    <property type="project" value="TreeGrafter"/>
</dbReference>
<dbReference type="PANTHER" id="PTHR12829:SF4">
    <property type="entry name" value="N(6)-ADENINE-SPECIFIC METHYLTRANSFERASE METTL4"/>
    <property type="match status" value="1"/>
</dbReference>
<dbReference type="AlphaFoldDB" id="A0A061B1P1"/>
<dbReference type="OrthoDB" id="61116at2759"/>
<feature type="region of interest" description="Disordered" evidence="2">
    <location>
        <begin position="54"/>
        <end position="115"/>
    </location>
</feature>
<dbReference type="InterPro" id="IPR007757">
    <property type="entry name" value="MT-A70-like"/>
</dbReference>
<proteinExistence type="inferred from homology"/>
<organism evidence="3">
    <name type="scientific">Rhodotorula toruloides</name>
    <name type="common">Yeast</name>
    <name type="synonym">Rhodosporidium toruloides</name>
    <dbReference type="NCBI Taxonomy" id="5286"/>
    <lineage>
        <taxon>Eukaryota</taxon>
        <taxon>Fungi</taxon>
        <taxon>Dikarya</taxon>
        <taxon>Basidiomycota</taxon>
        <taxon>Pucciniomycotina</taxon>
        <taxon>Microbotryomycetes</taxon>
        <taxon>Sporidiobolales</taxon>
        <taxon>Sporidiobolaceae</taxon>
        <taxon>Rhodotorula</taxon>
    </lineage>
</organism>
<protein>
    <submittedName>
        <fullName evidence="3">RHTO0S08e01200g1_1</fullName>
    </submittedName>
</protein>
<dbReference type="Pfam" id="PF05063">
    <property type="entry name" value="MT-A70"/>
    <property type="match status" value="1"/>
</dbReference>